<name>A0A1C6VQ53_9ACTN</name>
<dbReference type="PANTHER" id="PTHR48097">
    <property type="entry name" value="L-THREONINE ALDOLASE-RELATED"/>
    <property type="match status" value="1"/>
</dbReference>
<keyword evidence="4" id="KW-0456">Lyase</keyword>
<gene>
    <name evidence="7" type="ORF">GA0070608_3703</name>
</gene>
<proteinExistence type="inferred from homology"/>
<dbReference type="GO" id="GO:0008732">
    <property type="term" value="F:L-allo-threonine aldolase activity"/>
    <property type="evidence" value="ECO:0007669"/>
    <property type="project" value="TreeGrafter"/>
</dbReference>
<dbReference type="AlphaFoldDB" id="A0A1C6VQ53"/>
<evidence type="ECO:0000256" key="1">
    <source>
        <dbReference type="ARBA" id="ARBA00001933"/>
    </source>
</evidence>
<evidence type="ECO:0000313" key="7">
    <source>
        <dbReference type="EMBL" id="SCL68332.1"/>
    </source>
</evidence>
<dbReference type="InterPro" id="IPR015424">
    <property type="entry name" value="PyrdxlP-dep_Trfase"/>
</dbReference>
<comment type="similarity">
    <text evidence="2">Belongs to the threonine aldolase family.</text>
</comment>
<keyword evidence="3" id="KW-0663">Pyridoxal phosphate</keyword>
<evidence type="ECO:0000256" key="2">
    <source>
        <dbReference type="ARBA" id="ARBA00006966"/>
    </source>
</evidence>
<dbReference type="SUPFAM" id="SSF53383">
    <property type="entry name" value="PLP-dependent transferases"/>
    <property type="match status" value="1"/>
</dbReference>
<dbReference type="InterPro" id="IPR015422">
    <property type="entry name" value="PyrdxlP-dep_Trfase_small"/>
</dbReference>
<evidence type="ECO:0000256" key="3">
    <source>
        <dbReference type="ARBA" id="ARBA00022898"/>
    </source>
</evidence>
<organism evidence="7 8">
    <name type="scientific">Micromonospora peucetia</name>
    <dbReference type="NCBI Taxonomy" id="47871"/>
    <lineage>
        <taxon>Bacteria</taxon>
        <taxon>Bacillati</taxon>
        <taxon>Actinomycetota</taxon>
        <taxon>Actinomycetes</taxon>
        <taxon>Micromonosporales</taxon>
        <taxon>Micromonosporaceae</taxon>
        <taxon>Micromonospora</taxon>
    </lineage>
</organism>
<dbReference type="GO" id="GO:0005829">
    <property type="term" value="C:cytosol"/>
    <property type="evidence" value="ECO:0007669"/>
    <property type="project" value="TreeGrafter"/>
</dbReference>
<evidence type="ECO:0000256" key="4">
    <source>
        <dbReference type="ARBA" id="ARBA00023239"/>
    </source>
</evidence>
<dbReference type="Proteomes" id="UP000199343">
    <property type="component" value="Unassembled WGS sequence"/>
</dbReference>
<accession>A0A1C6VQ53</accession>
<evidence type="ECO:0000259" key="6">
    <source>
        <dbReference type="Pfam" id="PF01212"/>
    </source>
</evidence>
<dbReference type="GO" id="GO:0006567">
    <property type="term" value="P:L-threonine catabolic process"/>
    <property type="evidence" value="ECO:0007669"/>
    <property type="project" value="TreeGrafter"/>
</dbReference>
<evidence type="ECO:0000256" key="5">
    <source>
        <dbReference type="PIRSR" id="PIRSR017617-1"/>
    </source>
</evidence>
<dbReference type="InterPro" id="IPR015421">
    <property type="entry name" value="PyrdxlP-dep_Trfase_major"/>
</dbReference>
<sequence length="356" mass="36914">MRAPQSAAERITVADPLVDLRSDTVTRPTPGMREAMATAEVGDDVYGEDPTVNALEAEVAALFGHEAALFAPTGSMANQIALQLVVPPGDELLCDADAHVVTYEIGAAAAYGGISSRTWSPVGADLDPDVVAAMIRPEGYHAVPTRAIAVEQTHNRGGGGVIPLATLRELRRIGDDAGVALHCDGARIWHAHVADGVPLAEYGALFDTLSVCLSKGLGAPAGSLVVGSADKIARARVIRKRMGGGMRQAGVLAAAGRYALAHHVDRLAADHAKAARLAEAIAPFGVLATAVRTNLVPLDLAKARLDAHALAAAARAEGVLVSVLGPRTARLVTHQDVDDAGIDRAVEVLTRVLRDT</sequence>
<dbReference type="PIRSF" id="PIRSF017617">
    <property type="entry name" value="Thr_aldolase"/>
    <property type="match status" value="1"/>
</dbReference>
<comment type="cofactor">
    <cofactor evidence="1">
        <name>pyridoxal 5'-phosphate</name>
        <dbReference type="ChEBI" id="CHEBI:597326"/>
    </cofactor>
</comment>
<protein>
    <submittedName>
        <fullName evidence="7">L-threonine aldolase</fullName>
    </submittedName>
</protein>
<dbReference type="Pfam" id="PF01212">
    <property type="entry name" value="Beta_elim_lyase"/>
    <property type="match status" value="1"/>
</dbReference>
<dbReference type="InterPro" id="IPR001597">
    <property type="entry name" value="ArAA_b-elim_lyase/Thr_aldolase"/>
</dbReference>
<dbReference type="FunFam" id="3.40.640.10:FF:000030">
    <property type="entry name" value="Low-specificity L-threonine aldolase"/>
    <property type="match status" value="1"/>
</dbReference>
<evidence type="ECO:0000313" key="8">
    <source>
        <dbReference type="Proteomes" id="UP000199343"/>
    </source>
</evidence>
<dbReference type="Gene3D" id="3.40.640.10">
    <property type="entry name" value="Type I PLP-dependent aspartate aminotransferase-like (Major domain)"/>
    <property type="match status" value="1"/>
</dbReference>
<feature type="modified residue" description="N6-(pyridoxal phosphate)lysine" evidence="5">
    <location>
        <position position="215"/>
    </location>
</feature>
<reference evidence="8" key="1">
    <citation type="submission" date="2016-06" db="EMBL/GenBank/DDBJ databases">
        <authorList>
            <person name="Varghese N."/>
            <person name="Submissions Spin"/>
        </authorList>
    </citation>
    <scope>NUCLEOTIDE SEQUENCE [LARGE SCALE GENOMIC DNA]</scope>
    <source>
        <strain evidence="8">DSM 43363</strain>
    </source>
</reference>
<dbReference type="GO" id="GO:0006545">
    <property type="term" value="P:glycine biosynthetic process"/>
    <property type="evidence" value="ECO:0007669"/>
    <property type="project" value="TreeGrafter"/>
</dbReference>
<dbReference type="PANTHER" id="PTHR48097:SF9">
    <property type="entry name" value="L-THREONINE ALDOLASE"/>
    <property type="match status" value="1"/>
</dbReference>
<feature type="domain" description="Aromatic amino acid beta-eliminating lyase/threonine aldolase" evidence="6">
    <location>
        <begin position="19"/>
        <end position="298"/>
    </location>
</feature>
<dbReference type="STRING" id="47871.GA0070608_3703"/>
<dbReference type="InterPro" id="IPR023603">
    <property type="entry name" value="Low_specificity_L-TA-like"/>
</dbReference>
<dbReference type="NCBIfam" id="NF041359">
    <property type="entry name" value="GntG_guanitoxin"/>
    <property type="match status" value="1"/>
</dbReference>
<dbReference type="Gene3D" id="3.90.1150.10">
    <property type="entry name" value="Aspartate Aminotransferase, domain 1"/>
    <property type="match status" value="1"/>
</dbReference>
<dbReference type="EMBL" id="FMIC01000002">
    <property type="protein sequence ID" value="SCL68332.1"/>
    <property type="molecule type" value="Genomic_DNA"/>
</dbReference>